<evidence type="ECO:0000313" key="7">
    <source>
        <dbReference type="Proteomes" id="UP000032568"/>
    </source>
</evidence>
<evidence type="ECO:0000313" key="6">
    <source>
        <dbReference type="EMBL" id="WDD97594.1"/>
    </source>
</evidence>
<protein>
    <submittedName>
        <fullName evidence="6">Flagellar brake protein</fullName>
    </submittedName>
</protein>
<dbReference type="Pfam" id="PF12945">
    <property type="entry name" value="PilZNR"/>
    <property type="match status" value="1"/>
</dbReference>
<sequence length="223" mass="25378">MTVTALKQQENFFELLPGKSLDLQINHPLQVRLKLQLIGYEMGKYIILKHPGDQASYRDVLVEGNVVIVRYILEGSKGQCFAFRTTIRNISMFPEKFLILDYPKSIENRDLRLHQRYATNIPATIVPDDKGGATGTRIEGIIADISPQGCSFTFLSDNSAIKVNQRDIFIYIQSSLDGITKIPARVRNSRYERGKVNVGVQFTNSEQQMKNFLAKLFLISEFE</sequence>
<dbReference type="InterPro" id="IPR012349">
    <property type="entry name" value="Split_barrel_FMN-bd"/>
</dbReference>
<evidence type="ECO:0000259" key="5">
    <source>
        <dbReference type="Pfam" id="PF12945"/>
    </source>
</evidence>
<feature type="domain" description="PilZ" evidence="4">
    <location>
        <begin position="111"/>
        <end position="214"/>
    </location>
</feature>
<gene>
    <name evidence="6" type="ORF">SG35_020070</name>
</gene>
<organism evidence="6 7">
    <name type="scientific">Thalassomonas actiniarum</name>
    <dbReference type="NCBI Taxonomy" id="485447"/>
    <lineage>
        <taxon>Bacteria</taxon>
        <taxon>Pseudomonadati</taxon>
        <taxon>Pseudomonadota</taxon>
        <taxon>Gammaproteobacteria</taxon>
        <taxon>Alteromonadales</taxon>
        <taxon>Colwelliaceae</taxon>
        <taxon>Thalassomonas</taxon>
    </lineage>
</organism>
<evidence type="ECO:0000259" key="4">
    <source>
        <dbReference type="Pfam" id="PF07238"/>
    </source>
</evidence>
<evidence type="ECO:0000256" key="3">
    <source>
        <dbReference type="ARBA" id="ARBA00023143"/>
    </source>
</evidence>
<dbReference type="Gene3D" id="2.40.10.220">
    <property type="entry name" value="predicted glycosyltransferase like domains"/>
    <property type="match status" value="1"/>
</dbReference>
<reference evidence="6 7" key="2">
    <citation type="journal article" date="2022" name="Mar. Drugs">
        <title>Bioassay-Guided Fractionation Leads to the Detection of Cholic Acid Generated by the Rare Thalassomonas sp.</title>
        <authorList>
            <person name="Pheiffer F."/>
            <person name="Schneider Y.K."/>
            <person name="Hansen E.H."/>
            <person name="Andersen J.H."/>
            <person name="Isaksson J."/>
            <person name="Busche T."/>
            <person name="R C."/>
            <person name="Kalinowski J."/>
            <person name="Zyl L.V."/>
            <person name="Trindade M."/>
        </authorList>
    </citation>
    <scope>NUCLEOTIDE SEQUENCE [LARGE SCALE GENOMIC DNA]</scope>
    <source>
        <strain evidence="6 7">A5K-106</strain>
    </source>
</reference>
<reference evidence="6 7" key="1">
    <citation type="journal article" date="2015" name="Genome Announc.">
        <title>Draft Genome Sequences of Marine Isolates of Thalassomonas viridans and Thalassomonas actiniarum.</title>
        <authorList>
            <person name="Olonade I."/>
            <person name="van Zyl L.J."/>
            <person name="Trindade M."/>
        </authorList>
    </citation>
    <scope>NUCLEOTIDE SEQUENCE [LARGE SCALE GENOMIC DNA]</scope>
    <source>
        <strain evidence="6 7">A5K-106</strain>
    </source>
</reference>
<evidence type="ECO:0000256" key="1">
    <source>
        <dbReference type="ARBA" id="ARBA00022636"/>
    </source>
</evidence>
<dbReference type="EMBL" id="CP059735">
    <property type="protein sequence ID" value="WDD97594.1"/>
    <property type="molecule type" value="Genomic_DNA"/>
</dbReference>
<keyword evidence="6" id="KW-0282">Flagellum</keyword>
<dbReference type="GO" id="GO:0035438">
    <property type="term" value="F:cyclic-di-GMP binding"/>
    <property type="evidence" value="ECO:0007669"/>
    <property type="project" value="InterPro"/>
</dbReference>
<dbReference type="AlphaFoldDB" id="A0AAE9YLA5"/>
<evidence type="ECO:0000256" key="2">
    <source>
        <dbReference type="ARBA" id="ARBA00022741"/>
    </source>
</evidence>
<keyword evidence="3" id="KW-0975">Bacterial flagellum</keyword>
<dbReference type="SUPFAM" id="SSF141371">
    <property type="entry name" value="PilZ domain-like"/>
    <property type="match status" value="2"/>
</dbReference>
<proteinExistence type="predicted"/>
<dbReference type="Proteomes" id="UP000032568">
    <property type="component" value="Chromosome"/>
</dbReference>
<dbReference type="Gene3D" id="2.30.110.10">
    <property type="entry name" value="Electron Transport, Fmn-binding Protein, Chain A"/>
    <property type="match status" value="1"/>
</dbReference>
<dbReference type="InterPro" id="IPR009875">
    <property type="entry name" value="PilZ_domain"/>
</dbReference>
<keyword evidence="1" id="KW-0973">c-di-GMP</keyword>
<name>A0AAE9YLA5_9GAMM</name>
<keyword evidence="6" id="KW-0966">Cell projection</keyword>
<dbReference type="RefSeq" id="WP_044835092.1">
    <property type="nucleotide sequence ID" value="NZ_CP059735.1"/>
</dbReference>
<accession>A0AAE9YLA5</accession>
<feature type="domain" description="Type III secretion system flagellar brake protein YcgR PilZN" evidence="5">
    <location>
        <begin position="17"/>
        <end position="103"/>
    </location>
</feature>
<keyword evidence="7" id="KW-1185">Reference proteome</keyword>
<keyword evidence="2" id="KW-0547">Nucleotide-binding</keyword>
<dbReference type="KEGG" id="tact:SG35_020070"/>
<keyword evidence="6" id="KW-0969">Cilium</keyword>
<dbReference type="InterPro" id="IPR009926">
    <property type="entry name" value="T3SS_YcgR_PilZN"/>
</dbReference>
<dbReference type="Pfam" id="PF07238">
    <property type="entry name" value="PilZ"/>
    <property type="match status" value="1"/>
</dbReference>